<dbReference type="AlphaFoldDB" id="A0AAW0D2X5"/>
<accession>A0AAW0D2X5</accession>
<dbReference type="Gene3D" id="1.25.40.10">
    <property type="entry name" value="Tetratricopeptide repeat domain"/>
    <property type="match status" value="1"/>
</dbReference>
<keyword evidence="2" id="KW-1185">Reference proteome</keyword>
<dbReference type="InterPro" id="IPR011990">
    <property type="entry name" value="TPR-like_helical_dom_sf"/>
</dbReference>
<evidence type="ECO:0008006" key="3">
    <source>
        <dbReference type="Google" id="ProtNLM"/>
    </source>
</evidence>
<comment type="caution">
    <text evidence="1">The sequence shown here is derived from an EMBL/GenBank/DDBJ whole genome shotgun (WGS) entry which is preliminary data.</text>
</comment>
<evidence type="ECO:0000313" key="1">
    <source>
        <dbReference type="EMBL" id="KAK7044697.1"/>
    </source>
</evidence>
<protein>
    <recommendedName>
        <fullName evidence="3">Pentatricopeptide repeat-containing protein</fullName>
    </recommendedName>
</protein>
<dbReference type="Pfam" id="PF01535">
    <property type="entry name" value="PPR"/>
    <property type="match status" value="2"/>
</dbReference>
<evidence type="ECO:0000313" key="2">
    <source>
        <dbReference type="Proteomes" id="UP001362999"/>
    </source>
</evidence>
<reference evidence="1 2" key="1">
    <citation type="journal article" date="2024" name="J Genomics">
        <title>Draft genome sequencing and assembly of Favolaschia claudopus CIRM-BRFM 2984 isolated from oak limbs.</title>
        <authorList>
            <person name="Navarro D."/>
            <person name="Drula E."/>
            <person name="Chaduli D."/>
            <person name="Cazenave R."/>
            <person name="Ahrendt S."/>
            <person name="Wang J."/>
            <person name="Lipzen A."/>
            <person name="Daum C."/>
            <person name="Barry K."/>
            <person name="Grigoriev I.V."/>
            <person name="Favel A."/>
            <person name="Rosso M.N."/>
            <person name="Martin F."/>
        </authorList>
    </citation>
    <scope>NUCLEOTIDE SEQUENCE [LARGE SCALE GENOMIC DNA]</scope>
    <source>
        <strain evidence="1 2">CIRM-BRFM 2984</strain>
    </source>
</reference>
<gene>
    <name evidence="1" type="ORF">R3P38DRAFT_174552</name>
</gene>
<name>A0AAW0D2X5_9AGAR</name>
<organism evidence="1 2">
    <name type="scientific">Favolaschia claudopus</name>
    <dbReference type="NCBI Taxonomy" id="2862362"/>
    <lineage>
        <taxon>Eukaryota</taxon>
        <taxon>Fungi</taxon>
        <taxon>Dikarya</taxon>
        <taxon>Basidiomycota</taxon>
        <taxon>Agaricomycotina</taxon>
        <taxon>Agaricomycetes</taxon>
        <taxon>Agaricomycetidae</taxon>
        <taxon>Agaricales</taxon>
        <taxon>Marasmiineae</taxon>
        <taxon>Mycenaceae</taxon>
        <taxon>Favolaschia</taxon>
    </lineage>
</organism>
<dbReference type="Proteomes" id="UP001362999">
    <property type="component" value="Unassembled WGS sequence"/>
</dbReference>
<dbReference type="InterPro" id="IPR002885">
    <property type="entry name" value="PPR_rpt"/>
</dbReference>
<proteinExistence type="predicted"/>
<dbReference type="EMBL" id="JAWWNJ010000011">
    <property type="protein sequence ID" value="KAK7044697.1"/>
    <property type="molecule type" value="Genomic_DNA"/>
</dbReference>
<sequence length="650" mass="72344">MSLLLRTGCTRKLFSVGSTIIRFPGLGCHKKPAGLEKPGSSARIQRDFSVGIPEYGTTTEADVKLLTSNLIDAVNQQNFAAAERIRLHLATEHTAIPPHPVYERAALAAIRFSGRQDYETFLTWIRLVPDNQNPSQVKNGPLTKTRNMLFRTGNPARNLQLLTEFSLLCASKGYGLLVWDDLVHLMTQFAPAYEAVAFFRSYESALLQYYTNHHPGFVEETASNQRNALIMLCCEAGWLDQAVQLVQDSQGFRVLAGCLRLIDILRARNDAESVALVESIIRKGRATEPSVPHPSDFVIPSPNSFIARRLGAFFHPASHSQEAARSLPPAVYPIRAIIEGVQPPRSRAWVAARLRELRGAIRRRSLTTYTPPGSTLHQLMAHYSANDGQSRGLLHLRKEALLSSDPSSYTWLCKEMYYLHESRKFADIVALFDANFDDAFLPPHPWRVIRGALIPIDLWRTVQTVPRKMKISNADAWVIWNALVRLSASIADVDVDSLSLLEDLHHSTVHFASNLRSSEFRAFPTSYTAVLRSIIWGYGELSEIDKAVAAASDLSLIGQLDLTTVGVFDELAGLHARSGNVAAATQILESLEKVGPRLPIYGVMMDGYIHAGLIAEALKLEARMKRECKYIPGRNWRMDATLQALRTADT</sequence>